<dbReference type="RefSeq" id="WP_136842376.1">
    <property type="nucleotide sequence ID" value="NZ_SUPL01000003.1"/>
</dbReference>
<dbReference type="Proteomes" id="UP000307657">
    <property type="component" value="Unassembled WGS sequence"/>
</dbReference>
<name>A0A4U0EWI2_9FLAO</name>
<sequence length="135" mass="15215">MKEHTEQHLDKLAKKVIKSSGIKSPSVDFTTNVMKAVEHVSIGSSITYKPLISKSGWLVIISILVGVSVYMMFGNLDSTWVKSIDYSMISNNKLTELLSGVTFSKTLSYAIGFFGLLFFIQIPLMKHYLNKRLEY</sequence>
<dbReference type="AlphaFoldDB" id="A0A4U0EWI2"/>
<evidence type="ECO:0000256" key="1">
    <source>
        <dbReference type="SAM" id="Phobius"/>
    </source>
</evidence>
<comment type="caution">
    <text evidence="2">The sequence shown here is derived from an EMBL/GenBank/DDBJ whole genome shotgun (WGS) entry which is preliminary data.</text>
</comment>
<dbReference type="OrthoDB" id="1442507at2"/>
<proteinExistence type="predicted"/>
<accession>A0A4U0EWI2</accession>
<keyword evidence="1" id="KW-0812">Transmembrane</keyword>
<protein>
    <submittedName>
        <fullName evidence="2">Uncharacterized protein</fullName>
    </submittedName>
</protein>
<reference evidence="2 3" key="1">
    <citation type="submission" date="2019-04" db="EMBL/GenBank/DDBJ databases">
        <title>Lacinutrix sp. nov., isolated from marine water.</title>
        <authorList>
            <person name="Kim W."/>
        </authorList>
    </citation>
    <scope>NUCLEOTIDE SEQUENCE [LARGE SCALE GENOMIC DNA]</scope>
    <source>
        <strain evidence="2 3">CAU 1491</strain>
    </source>
</reference>
<evidence type="ECO:0000313" key="3">
    <source>
        <dbReference type="Proteomes" id="UP000307657"/>
    </source>
</evidence>
<keyword evidence="1" id="KW-1133">Transmembrane helix</keyword>
<feature type="transmembrane region" description="Helical" evidence="1">
    <location>
        <begin position="107"/>
        <end position="125"/>
    </location>
</feature>
<dbReference type="EMBL" id="SUPL01000003">
    <property type="protein sequence ID" value="TJY36341.1"/>
    <property type="molecule type" value="Genomic_DNA"/>
</dbReference>
<gene>
    <name evidence="2" type="ORF">E5167_06655</name>
</gene>
<keyword evidence="3" id="KW-1185">Reference proteome</keyword>
<feature type="transmembrane region" description="Helical" evidence="1">
    <location>
        <begin position="55"/>
        <end position="73"/>
    </location>
</feature>
<keyword evidence="1" id="KW-0472">Membrane</keyword>
<organism evidence="2 3">
    <name type="scientific">Pontimicrobium aquaticum</name>
    <dbReference type="NCBI Taxonomy" id="2565367"/>
    <lineage>
        <taxon>Bacteria</taxon>
        <taxon>Pseudomonadati</taxon>
        <taxon>Bacteroidota</taxon>
        <taxon>Flavobacteriia</taxon>
        <taxon>Flavobacteriales</taxon>
        <taxon>Flavobacteriaceae</taxon>
        <taxon>Pontimicrobium</taxon>
    </lineage>
</organism>
<evidence type="ECO:0000313" key="2">
    <source>
        <dbReference type="EMBL" id="TJY36341.1"/>
    </source>
</evidence>